<evidence type="ECO:0000256" key="1">
    <source>
        <dbReference type="ARBA" id="ARBA00022490"/>
    </source>
</evidence>
<dbReference type="InterPro" id="IPR036388">
    <property type="entry name" value="WH-like_DNA-bd_sf"/>
</dbReference>
<evidence type="ECO:0000256" key="8">
    <source>
        <dbReference type="NCBIfam" id="TIGR02392"/>
    </source>
</evidence>
<evidence type="ECO:0000256" key="9">
    <source>
        <dbReference type="SAM" id="MobiDB-lite"/>
    </source>
</evidence>
<dbReference type="GO" id="GO:0005737">
    <property type="term" value="C:cytoplasm"/>
    <property type="evidence" value="ECO:0007669"/>
    <property type="project" value="UniProtKB-SubCell"/>
</dbReference>
<dbReference type="HAMAP" id="MF_00961">
    <property type="entry name" value="Sigma70_RpoH"/>
    <property type="match status" value="1"/>
</dbReference>
<organism evidence="12 13">
    <name type="scientific">Bradyrhizobium lablabi</name>
    <dbReference type="NCBI Taxonomy" id="722472"/>
    <lineage>
        <taxon>Bacteria</taxon>
        <taxon>Pseudomonadati</taxon>
        <taxon>Pseudomonadota</taxon>
        <taxon>Alphaproteobacteria</taxon>
        <taxon>Hyphomicrobiales</taxon>
        <taxon>Nitrobacteraceae</taxon>
        <taxon>Bradyrhizobium</taxon>
    </lineage>
</organism>
<keyword evidence="6 7" id="KW-0804">Transcription</keyword>
<dbReference type="OrthoDB" id="9809557at2"/>
<evidence type="ECO:0000256" key="5">
    <source>
        <dbReference type="ARBA" id="ARBA00023125"/>
    </source>
</evidence>
<dbReference type="InterPro" id="IPR007627">
    <property type="entry name" value="RNA_pol_sigma70_r2"/>
</dbReference>
<reference evidence="12 13" key="1">
    <citation type="submission" date="2014-03" db="EMBL/GenBank/DDBJ databases">
        <title>Bradyrhizobium valentinum sp. nov., isolated from effective nodules of Lupinus mariae-josephae, a lupine endemic of basic-lime soils in Eastern Spain.</title>
        <authorList>
            <person name="Duran D."/>
            <person name="Rey L."/>
            <person name="Navarro A."/>
            <person name="Busquets A."/>
            <person name="Imperial J."/>
            <person name="Ruiz-Argueso T."/>
        </authorList>
    </citation>
    <scope>NUCLEOTIDE SEQUENCE [LARGE SCALE GENOMIC DNA]</scope>
    <source>
        <strain evidence="12 13">CCBAU 23086</strain>
    </source>
</reference>
<comment type="subcellular location">
    <subcellularLocation>
        <location evidence="7">Cytoplasm</location>
    </subcellularLocation>
</comment>
<dbReference type="InterPro" id="IPR014284">
    <property type="entry name" value="RNA_pol_sigma-70_dom"/>
</dbReference>
<dbReference type="NCBIfam" id="TIGR02392">
    <property type="entry name" value="rpoH_proteo"/>
    <property type="match status" value="1"/>
</dbReference>
<protein>
    <recommendedName>
        <fullName evidence="7 8">RNA polymerase sigma factor RpoH</fullName>
    </recommendedName>
    <alternativeName>
        <fullName evidence="7">RNA polymerase sigma-32 factor</fullName>
    </alternativeName>
</protein>
<dbReference type="CDD" id="cd06171">
    <property type="entry name" value="Sigma70_r4"/>
    <property type="match status" value="1"/>
</dbReference>
<dbReference type="SUPFAM" id="SSF88659">
    <property type="entry name" value="Sigma3 and sigma4 domains of RNA polymerase sigma factors"/>
    <property type="match status" value="1"/>
</dbReference>
<dbReference type="PANTHER" id="PTHR30376:SF3">
    <property type="entry name" value="RNA POLYMERASE SIGMA FACTOR RPOH"/>
    <property type="match status" value="1"/>
</dbReference>
<evidence type="ECO:0000313" key="13">
    <source>
        <dbReference type="Proteomes" id="UP000051660"/>
    </source>
</evidence>
<evidence type="ECO:0000256" key="4">
    <source>
        <dbReference type="ARBA" id="ARBA00023082"/>
    </source>
</evidence>
<keyword evidence="3 7" id="KW-0346">Stress response</keyword>
<dbReference type="Pfam" id="PF04545">
    <property type="entry name" value="Sigma70_r4"/>
    <property type="match status" value="1"/>
</dbReference>
<comment type="function">
    <text evidence="7">Sigma factors are initiation factors that promote the attachment of RNA polymerase to specific initiation sites and are then released. This sigma factor is involved in regulation of expression of heat shock genes.</text>
</comment>
<comment type="caution">
    <text evidence="7">Lacks conserved residue(s) required for the propagation of feature annotation.</text>
</comment>
<evidence type="ECO:0000256" key="6">
    <source>
        <dbReference type="ARBA" id="ARBA00023163"/>
    </source>
</evidence>
<dbReference type="InterPro" id="IPR009042">
    <property type="entry name" value="RNA_pol_sigma70_r1_2"/>
</dbReference>
<dbReference type="Proteomes" id="UP000051660">
    <property type="component" value="Unassembled WGS sequence"/>
</dbReference>
<feature type="DNA-binding region" description="H-T-H motif" evidence="7">
    <location>
        <begin position="254"/>
        <end position="273"/>
    </location>
</feature>
<evidence type="ECO:0000256" key="7">
    <source>
        <dbReference type="HAMAP-Rule" id="MF_00961"/>
    </source>
</evidence>
<dbReference type="PROSITE" id="PS00715">
    <property type="entry name" value="SIGMA70_1"/>
    <property type="match status" value="1"/>
</dbReference>
<dbReference type="NCBIfam" id="TIGR02937">
    <property type="entry name" value="sigma70-ECF"/>
    <property type="match status" value="1"/>
</dbReference>
<dbReference type="GO" id="GO:0003677">
    <property type="term" value="F:DNA binding"/>
    <property type="evidence" value="ECO:0007669"/>
    <property type="project" value="UniProtKB-UniRule"/>
</dbReference>
<dbReference type="Gene3D" id="1.10.10.10">
    <property type="entry name" value="Winged helix-like DNA-binding domain superfamily/Winged helix DNA-binding domain"/>
    <property type="match status" value="1"/>
</dbReference>
<dbReference type="InterPro" id="IPR007630">
    <property type="entry name" value="RNA_pol_sigma70_r4"/>
</dbReference>
<comment type="similarity">
    <text evidence="7">Belongs to the sigma-70 factor family. RpoH subfamily.</text>
</comment>
<dbReference type="GO" id="GO:0016987">
    <property type="term" value="F:sigma factor activity"/>
    <property type="evidence" value="ECO:0007669"/>
    <property type="project" value="UniProtKB-UniRule"/>
</dbReference>
<dbReference type="InterPro" id="IPR000943">
    <property type="entry name" value="RNA_pol_sigma70"/>
</dbReference>
<feature type="short sequence motif" description="Interaction with polymerase core subunit RpoC" evidence="7">
    <location>
        <begin position="77"/>
        <end position="80"/>
    </location>
</feature>
<keyword evidence="1 7" id="KW-0963">Cytoplasm</keyword>
<gene>
    <name evidence="7" type="primary">rpoH</name>
    <name evidence="12" type="ORF">CQ14_21105</name>
</gene>
<keyword evidence="2 7" id="KW-0805">Transcription regulation</keyword>
<proteinExistence type="inferred from homology"/>
<dbReference type="PROSITE" id="PS00716">
    <property type="entry name" value="SIGMA70_2"/>
    <property type="match status" value="1"/>
</dbReference>
<dbReference type="Pfam" id="PF04542">
    <property type="entry name" value="Sigma70_r2"/>
    <property type="match status" value="1"/>
</dbReference>
<dbReference type="PIRSF" id="PIRSF000770">
    <property type="entry name" value="RNA_pol_sigma-SigE/K"/>
    <property type="match status" value="1"/>
</dbReference>
<sequence>MYQTVSRSLPSIGTGLAHYLTEIRKFPILTPEEESTYARRWRCEGDRDAAYRLVTSHLRLVAKIAMRYRGYGLPIADIVSEGNVGLMQAVKRFDPDRGVRLATYAMWWIRAMIQDYVLRSWSLVKIAANAAQKKLFFKLRRAKSAIAALQDGELRPEQVKLIAERLEVAEREVVDMNRRLQGDVSLNVPTHDERESGEALDWLVDPAPTQETRLADEQESAHRHQALRAALQTLKPRERHIFVARHLTDDPPNLEELAVQYGISRERIRQIELRALQKVKAAVQAMAGQPTRVTQPNNSKRQAVPAGS</sequence>
<dbReference type="InterPro" id="IPR050813">
    <property type="entry name" value="Sigma-70_Factor"/>
</dbReference>
<evidence type="ECO:0000259" key="11">
    <source>
        <dbReference type="PROSITE" id="PS00716"/>
    </source>
</evidence>
<comment type="caution">
    <text evidence="12">The sequence shown here is derived from an EMBL/GenBank/DDBJ whole genome shotgun (WGS) entry which is preliminary data.</text>
</comment>
<evidence type="ECO:0000259" key="10">
    <source>
        <dbReference type="PROSITE" id="PS00715"/>
    </source>
</evidence>
<feature type="domain" description="RNA polymerase sigma-70" evidence="10">
    <location>
        <begin position="77"/>
        <end position="90"/>
    </location>
</feature>
<dbReference type="EMBL" id="LLYB01000047">
    <property type="protein sequence ID" value="KRR26185.1"/>
    <property type="molecule type" value="Genomic_DNA"/>
</dbReference>
<dbReference type="RefSeq" id="WP_057857276.1">
    <property type="nucleotide sequence ID" value="NZ_LLYB01000047.1"/>
</dbReference>
<dbReference type="InterPro" id="IPR012759">
    <property type="entry name" value="RNA_pol_sigma_RpoH_proteobac"/>
</dbReference>
<keyword evidence="5 7" id="KW-0238">DNA-binding</keyword>
<feature type="region of interest" description="Disordered" evidence="9">
    <location>
        <begin position="287"/>
        <end position="308"/>
    </location>
</feature>
<dbReference type="Gene3D" id="1.20.120.1810">
    <property type="match status" value="1"/>
</dbReference>
<dbReference type="AlphaFoldDB" id="A0A0R3N1F3"/>
<comment type="subunit">
    <text evidence="7">Interacts with the RNA polymerase core enzyme.</text>
</comment>
<evidence type="ECO:0000256" key="3">
    <source>
        <dbReference type="ARBA" id="ARBA00023016"/>
    </source>
</evidence>
<dbReference type="InterPro" id="IPR013325">
    <property type="entry name" value="RNA_pol_sigma_r2"/>
</dbReference>
<evidence type="ECO:0000313" key="12">
    <source>
        <dbReference type="EMBL" id="KRR26185.1"/>
    </source>
</evidence>
<dbReference type="GO" id="GO:0006352">
    <property type="term" value="P:DNA-templated transcription initiation"/>
    <property type="evidence" value="ECO:0007669"/>
    <property type="project" value="UniProtKB-UniRule"/>
</dbReference>
<keyword evidence="4 7" id="KW-0731">Sigma factor</keyword>
<evidence type="ECO:0000256" key="2">
    <source>
        <dbReference type="ARBA" id="ARBA00023015"/>
    </source>
</evidence>
<dbReference type="NCBIfam" id="NF005143">
    <property type="entry name" value="PRK06596.1"/>
    <property type="match status" value="1"/>
</dbReference>
<feature type="domain" description="RNA polymerase sigma-70" evidence="11">
    <location>
        <begin position="253"/>
        <end position="279"/>
    </location>
</feature>
<dbReference type="GO" id="GO:0009408">
    <property type="term" value="P:response to heat"/>
    <property type="evidence" value="ECO:0007669"/>
    <property type="project" value="UniProtKB-UniRule"/>
</dbReference>
<feature type="region of interest" description="Sigma-70 factor domain-2" evidence="7">
    <location>
        <begin position="53"/>
        <end position="122"/>
    </location>
</feature>
<dbReference type="Pfam" id="PF00140">
    <property type="entry name" value="Sigma70_r1_2"/>
    <property type="match status" value="1"/>
</dbReference>
<name>A0A0R3N1F3_9BRAD</name>
<dbReference type="SUPFAM" id="SSF88946">
    <property type="entry name" value="Sigma2 domain of RNA polymerase sigma factors"/>
    <property type="match status" value="1"/>
</dbReference>
<dbReference type="PANTHER" id="PTHR30376">
    <property type="entry name" value="SIGMA FACTOR RPOH HEAT SHOCK RELATED"/>
    <property type="match status" value="1"/>
</dbReference>
<feature type="compositionally biased region" description="Polar residues" evidence="9">
    <location>
        <begin position="291"/>
        <end position="301"/>
    </location>
</feature>
<dbReference type="PRINTS" id="PR00046">
    <property type="entry name" value="SIGMA70FCT"/>
</dbReference>
<dbReference type="InterPro" id="IPR013324">
    <property type="entry name" value="RNA_pol_sigma_r3/r4-like"/>
</dbReference>
<accession>A0A0R3N1F3</accession>